<dbReference type="Proteomes" id="UP000266861">
    <property type="component" value="Unassembled WGS sequence"/>
</dbReference>
<feature type="compositionally biased region" description="Low complexity" evidence="1">
    <location>
        <begin position="201"/>
        <end position="215"/>
    </location>
</feature>
<evidence type="ECO:0000256" key="1">
    <source>
        <dbReference type="SAM" id="MobiDB-lite"/>
    </source>
</evidence>
<keyword evidence="3" id="KW-1185">Reference proteome</keyword>
<organism evidence="2 3">
    <name type="scientific">Diversispora epigaea</name>
    <dbReference type="NCBI Taxonomy" id="1348612"/>
    <lineage>
        <taxon>Eukaryota</taxon>
        <taxon>Fungi</taxon>
        <taxon>Fungi incertae sedis</taxon>
        <taxon>Mucoromycota</taxon>
        <taxon>Glomeromycotina</taxon>
        <taxon>Glomeromycetes</taxon>
        <taxon>Diversisporales</taxon>
        <taxon>Diversisporaceae</taxon>
        <taxon>Diversispora</taxon>
    </lineage>
</organism>
<protein>
    <submittedName>
        <fullName evidence="2">Uncharacterized protein</fullName>
    </submittedName>
</protein>
<proteinExistence type="predicted"/>
<comment type="caution">
    <text evidence="2">The sequence shown here is derived from an EMBL/GenBank/DDBJ whole genome shotgun (WGS) entry which is preliminary data.</text>
</comment>
<dbReference type="SUPFAM" id="SSF52540">
    <property type="entry name" value="P-loop containing nucleoside triphosphate hydrolases"/>
    <property type="match status" value="1"/>
</dbReference>
<name>A0A397HFB4_9GLOM</name>
<dbReference type="CDD" id="cd18809">
    <property type="entry name" value="SF1_C_RecD"/>
    <property type="match status" value="1"/>
</dbReference>
<reference evidence="2 3" key="1">
    <citation type="submission" date="2018-08" db="EMBL/GenBank/DDBJ databases">
        <title>Genome and evolution of the arbuscular mycorrhizal fungus Diversispora epigaea (formerly Glomus versiforme) and its bacterial endosymbionts.</title>
        <authorList>
            <person name="Sun X."/>
            <person name="Fei Z."/>
            <person name="Harrison M."/>
        </authorList>
    </citation>
    <scope>NUCLEOTIDE SEQUENCE [LARGE SCALE GENOMIC DNA]</scope>
    <source>
        <strain evidence="2 3">IT104</strain>
    </source>
</reference>
<dbReference type="Gene3D" id="3.40.50.300">
    <property type="entry name" value="P-loop containing nucleotide triphosphate hydrolases"/>
    <property type="match status" value="1"/>
</dbReference>
<dbReference type="EMBL" id="PQFF01000331">
    <property type="protein sequence ID" value="RHZ59110.1"/>
    <property type="molecule type" value="Genomic_DNA"/>
</dbReference>
<feature type="region of interest" description="Disordered" evidence="1">
    <location>
        <begin position="16"/>
        <end position="39"/>
    </location>
</feature>
<sequence>MIPPCPNCGKKNFAKNRDRVTHVNPNRSKPCLPRNLPASVPEPEIEEANLQHEPSPMVQPKIDSELVPNSLPILSPRANKQKVDNTLQRTRLTINKRPDESVKEWAIRLADRSDKVSHTKQNRNWLRRRGENLKSCIENTFLSLLRNNPEVWQERERIGGYTIERRDENGGIVTYISPDLDELNEVKDNIRKITLHLLTKPSSSQPPDQISQIDSETGPGPRTQAYYKGGFLDLDIEVPWPVPFPNDKEHPKEIELASVILGAKNEDELMQAVFLECLYHNYSEEEINENMEIALDAYRASDKGSKAWLEYVEQQIESKKFEAGMTEKRAQEILNAIDNGEFLIRVKFIRADVEISPEGEYIKRSFKIKDKYEPICESKRASGKYVQDGPNVILTKKTKPGFWVEIDEKFLVREVSGQSEVGRLDSNAVVYGLYRIRKPDVNRLMPMKDGALNCVAQRVVEHFDQAKRGHGLTNIRQKMRIPGARVQDVAELEKIFKRPITLLDITHEKIFNSGKYRSGKYEEIEMVVHNGHAFPRNQHFPRDRMVEYYKNDTWKAINSALQGPQAIWLMGVGDETQRVSQFVLEDEIIGACKQLVSDAINWQYQEGVISNEKKLILSESLKVVDLAEQVFGANHAGSRLANEINEWHPISEKINEDIKQACVEHGHGGRWNAPDYHISDVVCIEMKECYPASIRGQGECTSWFIRFGHPTHYLVKVAINGKLPQEDITGFAQVRSFKFASNIHPVIPVWYGKHFAFGILENLTIGEAIISLTQQNKVWLPENRDISCAIIGKFTQGGKIDEKRLTHRLVMDEGELDFLIKDCTNAGTFADREKCPLGFILTYYEGYQPQYTHLRASMLAYAHINLLEMLRRFQPNEVVRIATDSIYVRKEALYKIENIPAFFNQVEVKSDDAEHRISDSPILCSHYPSCAMCSDPEEFLIPKLEYAKWIKEFQKIKTPLVKYNCKKHNPFVCRFCFGEWFYKLDSCQKQLNWPEEQEVREIQPGQWRDKGEKIYGPVADIVCWPKNRHWESIKNISDSIAPSIHDPITRCRKSYLNGGEAKDFRENRDVKAQTWHSFFQWNGVGNWTPERIGEKKFPRVIIWDEVCTVPKHILEMFINYLLEHKCQVICCGDDAQPPPFFGEMPHDWLKKNANYYEEVITDYRAKCPKLHELKKGMRRKNNRVQSELFRGAIPVIEKWNYFEAEWTLSNRILSAHRLSRRLASQICLKLHYIKYPNIPIPLIYRPRDGRKQNCLIQIPGSSEKRELVKNDIVYLSLNSLSKKFIKDMSGEEKILDWDLGYAMTVHTSQGMTLEAPQRVWVIDEHLAWNNLVYLAVGRVEYLSQLIRIKVEARNKKAIEQSLRPFISGKLVGYMNQDKKKDREFNLSVDYILKLKDLQENKCELCLNEMLWEWDVSIDSDQWTVDRINNDLGHIEGNVRLTCLECNRNHRT</sequence>
<evidence type="ECO:0000313" key="3">
    <source>
        <dbReference type="Proteomes" id="UP000266861"/>
    </source>
</evidence>
<feature type="region of interest" description="Disordered" evidence="1">
    <location>
        <begin position="200"/>
        <end position="222"/>
    </location>
</feature>
<dbReference type="InterPro" id="IPR027417">
    <property type="entry name" value="P-loop_NTPase"/>
</dbReference>
<gene>
    <name evidence="2" type="ORF">Glove_365g138</name>
</gene>
<dbReference type="OrthoDB" id="2405788at2759"/>
<dbReference type="Gene3D" id="3.30.40.220">
    <property type="match status" value="1"/>
</dbReference>
<evidence type="ECO:0000313" key="2">
    <source>
        <dbReference type="EMBL" id="RHZ59110.1"/>
    </source>
</evidence>
<accession>A0A397HFB4</accession>